<organism evidence="3 4">
    <name type="scientific">Paludibacter propionicigenes (strain DSM 17365 / JCM 13257 / WB4)</name>
    <dbReference type="NCBI Taxonomy" id="694427"/>
    <lineage>
        <taxon>Bacteria</taxon>
        <taxon>Pseudomonadati</taxon>
        <taxon>Bacteroidota</taxon>
        <taxon>Bacteroidia</taxon>
        <taxon>Bacteroidales</taxon>
        <taxon>Paludibacteraceae</taxon>
        <taxon>Paludibacter</taxon>
    </lineage>
</organism>
<dbReference type="InterPro" id="IPR001296">
    <property type="entry name" value="Glyco_trans_1"/>
</dbReference>
<dbReference type="PANTHER" id="PTHR46401">
    <property type="entry name" value="GLYCOSYLTRANSFERASE WBBK-RELATED"/>
    <property type="match status" value="1"/>
</dbReference>
<dbReference type="STRING" id="694427.Palpr_2327"/>
<dbReference type="RefSeq" id="WP_013445831.1">
    <property type="nucleotide sequence ID" value="NC_014734.1"/>
</dbReference>
<keyword evidence="4" id="KW-1185">Reference proteome</keyword>
<dbReference type="GO" id="GO:0009103">
    <property type="term" value="P:lipopolysaccharide biosynthetic process"/>
    <property type="evidence" value="ECO:0007669"/>
    <property type="project" value="TreeGrafter"/>
</dbReference>
<name>E4T6W8_PALPW</name>
<dbReference type="Gene3D" id="3.40.50.2000">
    <property type="entry name" value="Glycogen Phosphorylase B"/>
    <property type="match status" value="2"/>
</dbReference>
<dbReference type="CAZy" id="GT4">
    <property type="family name" value="Glycosyltransferase Family 4"/>
</dbReference>
<reference key="1">
    <citation type="submission" date="2010-11" db="EMBL/GenBank/DDBJ databases">
        <title>The complete genome of Paludibacter propionicigenes DSM 17365.</title>
        <authorList>
            <consortium name="US DOE Joint Genome Institute (JGI-PGF)"/>
            <person name="Lucas S."/>
            <person name="Copeland A."/>
            <person name="Lapidus A."/>
            <person name="Bruce D."/>
            <person name="Goodwin L."/>
            <person name="Pitluck S."/>
            <person name="Kyrpides N."/>
            <person name="Mavromatis K."/>
            <person name="Ivanova N."/>
            <person name="Munk A.C."/>
            <person name="Brettin T."/>
            <person name="Detter J.C."/>
            <person name="Han C."/>
            <person name="Tapia R."/>
            <person name="Land M."/>
            <person name="Hauser L."/>
            <person name="Markowitz V."/>
            <person name="Cheng J.-F."/>
            <person name="Hugenholtz P."/>
            <person name="Woyke T."/>
            <person name="Wu D."/>
            <person name="Gronow S."/>
            <person name="Wellnitz S."/>
            <person name="Brambilla E."/>
            <person name="Klenk H.-P."/>
            <person name="Eisen J.A."/>
        </authorList>
    </citation>
    <scope>NUCLEOTIDE SEQUENCE</scope>
    <source>
        <strain>WB4</strain>
    </source>
</reference>
<evidence type="ECO:0000313" key="4">
    <source>
        <dbReference type="Proteomes" id="UP000008718"/>
    </source>
</evidence>
<dbReference type="KEGG" id="ppn:Palpr_2327"/>
<gene>
    <name evidence="3" type="ordered locus">Palpr_2327</name>
</gene>
<protein>
    <submittedName>
        <fullName evidence="3">Glycosyl transferase group 1</fullName>
    </submittedName>
</protein>
<dbReference type="Pfam" id="PF00534">
    <property type="entry name" value="Glycos_transf_1"/>
    <property type="match status" value="1"/>
</dbReference>
<feature type="domain" description="Glycosyl transferase family 1" evidence="2">
    <location>
        <begin position="199"/>
        <end position="340"/>
    </location>
</feature>
<dbReference type="Proteomes" id="UP000008718">
    <property type="component" value="Chromosome"/>
</dbReference>
<dbReference type="EMBL" id="CP002345">
    <property type="protein sequence ID" value="ADQ80462.1"/>
    <property type="molecule type" value="Genomic_DNA"/>
</dbReference>
<dbReference type="HOGENOM" id="CLU_009583_5_2_10"/>
<dbReference type="SUPFAM" id="SSF53756">
    <property type="entry name" value="UDP-Glycosyltransferase/glycogen phosphorylase"/>
    <property type="match status" value="1"/>
</dbReference>
<evidence type="ECO:0000313" key="3">
    <source>
        <dbReference type="EMBL" id="ADQ80462.1"/>
    </source>
</evidence>
<keyword evidence="1 3" id="KW-0808">Transferase</keyword>
<sequence length="371" mass="42568">MKKLLIFHPALAPYRVDQFNALSKLFDLEVVFIFDNVWNHKFDQSKLLSQLQCKVSYLLKGPNFKGRVFRFGMFRAIKRIKPDIILGYEYSLTTQYLILLRRLGLIKQKIGSTIDDSIDICNHVQSRIRYLARQNSVSNLDYLVVFSNEVSQYYQNTFNLSDKQIIVSPILQDSARLRNNAEELERLAVQYSQDYQLAGKKVLLFVGRFIPEKGLKAFVKTIYKILLEQDEFIVILVGDGGEKKFVENFVAEHKLESKLLLPGRFEGIELHAWYLCASGFVLPSTYEPYGAVVNEALIFGLKVLCSQFAGCSGLVGENGIVFNPLDEKDTIEKFNRFMNSLAAIENIKLIDKPSLMSNHQTSFIKEWGKLM</sequence>
<reference evidence="3 4" key="2">
    <citation type="journal article" date="2011" name="Stand. Genomic Sci.">
        <title>Complete genome sequence of Paludibacter propionicigenes type strain (WB4).</title>
        <authorList>
            <person name="Gronow S."/>
            <person name="Munk C."/>
            <person name="Lapidus A."/>
            <person name="Nolan M."/>
            <person name="Lucas S."/>
            <person name="Hammon N."/>
            <person name="Deshpande S."/>
            <person name="Cheng J.F."/>
            <person name="Tapia R."/>
            <person name="Han C."/>
            <person name="Goodwin L."/>
            <person name="Pitluck S."/>
            <person name="Liolios K."/>
            <person name="Ivanova N."/>
            <person name="Mavromatis K."/>
            <person name="Mikhailova N."/>
            <person name="Pati A."/>
            <person name="Chen A."/>
            <person name="Palaniappan K."/>
            <person name="Land M."/>
            <person name="Hauser L."/>
            <person name="Chang Y.J."/>
            <person name="Jeffries C.D."/>
            <person name="Brambilla E."/>
            <person name="Rohde M."/>
            <person name="Goker M."/>
            <person name="Detter J.C."/>
            <person name="Woyke T."/>
            <person name="Bristow J."/>
            <person name="Eisen J.A."/>
            <person name="Markowitz V."/>
            <person name="Hugenholtz P."/>
            <person name="Kyrpides N.C."/>
            <person name="Klenk H.P."/>
        </authorList>
    </citation>
    <scope>NUCLEOTIDE SEQUENCE [LARGE SCALE GENOMIC DNA]</scope>
    <source>
        <strain evidence="4">DSM 17365 / JCM 13257 / WB4</strain>
    </source>
</reference>
<dbReference type="AlphaFoldDB" id="E4T6W8"/>
<dbReference type="GO" id="GO:0016757">
    <property type="term" value="F:glycosyltransferase activity"/>
    <property type="evidence" value="ECO:0007669"/>
    <property type="project" value="InterPro"/>
</dbReference>
<dbReference type="OrthoDB" id="9790710at2"/>
<evidence type="ECO:0000259" key="2">
    <source>
        <dbReference type="Pfam" id="PF00534"/>
    </source>
</evidence>
<accession>E4T6W8</accession>
<proteinExistence type="predicted"/>
<dbReference type="PANTHER" id="PTHR46401:SF2">
    <property type="entry name" value="GLYCOSYLTRANSFERASE WBBK-RELATED"/>
    <property type="match status" value="1"/>
</dbReference>
<evidence type="ECO:0000256" key="1">
    <source>
        <dbReference type="ARBA" id="ARBA00022679"/>
    </source>
</evidence>
<dbReference type="eggNOG" id="COG0438">
    <property type="taxonomic scope" value="Bacteria"/>
</dbReference>